<dbReference type="InterPro" id="IPR000477">
    <property type="entry name" value="RT_dom"/>
</dbReference>
<dbReference type="Proteomes" id="UP001235939">
    <property type="component" value="Chromosome 19"/>
</dbReference>
<accession>A0ABY6LKE9</accession>
<gene>
    <name evidence="2" type="ORF">LAZ67_19001587</name>
</gene>
<dbReference type="PANTHER" id="PTHR19446">
    <property type="entry name" value="REVERSE TRANSCRIPTASES"/>
    <property type="match status" value="1"/>
</dbReference>
<proteinExistence type="predicted"/>
<dbReference type="Gene3D" id="3.30.420.10">
    <property type="entry name" value="Ribonuclease H-like superfamily/Ribonuclease H"/>
    <property type="match status" value="1"/>
</dbReference>
<dbReference type="InterPro" id="IPR043502">
    <property type="entry name" value="DNA/RNA_pol_sf"/>
</dbReference>
<dbReference type="InterPro" id="IPR008042">
    <property type="entry name" value="Retrotrans_Pao"/>
</dbReference>
<keyword evidence="3" id="KW-1185">Reference proteome</keyword>
<dbReference type="PROSITE" id="PS50878">
    <property type="entry name" value="RT_POL"/>
    <property type="match status" value="1"/>
</dbReference>
<reference evidence="2 3" key="1">
    <citation type="submission" date="2022-01" db="EMBL/GenBank/DDBJ databases">
        <title>A chromosomal length assembly of Cordylochernes scorpioides.</title>
        <authorList>
            <person name="Zeh D."/>
            <person name="Zeh J."/>
        </authorList>
    </citation>
    <scope>NUCLEOTIDE SEQUENCE [LARGE SCALE GENOMIC DNA]</scope>
    <source>
        <strain evidence="2">IN4F17</strain>
        <tissue evidence="2">Whole Body</tissue>
    </source>
</reference>
<evidence type="ECO:0000313" key="2">
    <source>
        <dbReference type="EMBL" id="UYV80746.1"/>
    </source>
</evidence>
<organism evidence="2 3">
    <name type="scientific">Cordylochernes scorpioides</name>
    <dbReference type="NCBI Taxonomy" id="51811"/>
    <lineage>
        <taxon>Eukaryota</taxon>
        <taxon>Metazoa</taxon>
        <taxon>Ecdysozoa</taxon>
        <taxon>Arthropoda</taxon>
        <taxon>Chelicerata</taxon>
        <taxon>Arachnida</taxon>
        <taxon>Pseudoscorpiones</taxon>
        <taxon>Cheliferoidea</taxon>
        <taxon>Chernetidae</taxon>
        <taxon>Cordylochernes</taxon>
    </lineage>
</organism>
<dbReference type="SUPFAM" id="SSF56672">
    <property type="entry name" value="DNA/RNA polymerases"/>
    <property type="match status" value="1"/>
</dbReference>
<name>A0ABY6LKE9_9ARAC</name>
<protein>
    <recommendedName>
        <fullName evidence="1">Reverse transcriptase domain-containing protein</fullName>
    </recommendedName>
</protein>
<evidence type="ECO:0000313" key="3">
    <source>
        <dbReference type="Proteomes" id="UP001235939"/>
    </source>
</evidence>
<dbReference type="Pfam" id="PF05380">
    <property type="entry name" value="Peptidase_A17"/>
    <property type="match status" value="1"/>
</dbReference>
<feature type="domain" description="Reverse transcriptase" evidence="1">
    <location>
        <begin position="232"/>
        <end position="493"/>
    </location>
</feature>
<dbReference type="InterPro" id="IPR036397">
    <property type="entry name" value="RNaseH_sf"/>
</dbReference>
<dbReference type="Pfam" id="PF00078">
    <property type="entry name" value="RVT_1"/>
    <property type="match status" value="1"/>
</dbReference>
<sequence length="954" mass="109620">MDTEIDNSQMTVLRKEKIFKGETPMTELPMAETIFLLPDSKREFDNDETSMCGSETSMTSSQLDKELDYYETGPNPRVEKAIADISKRTGHSREIKIKEQLEKYPDLGQDIPLYLEKLIELRKPKGRDPSEFSSITITGNHHELLVMRNFTRNPRADDSITLNDIVTYTNSFPRFDIVFNFDEQHFITKDDIINAIKHLSNKKMAGEDKIPAEFYKKYPNDAADLLLAIFTNAQEEDELPEHMRLGKLILLPKKPSSKTLGEWRPITMMNTDYKILSKLLLAKLKPYSPRIVPIEQKYAIMNRSIFDILPDIEHSVYAANLLNTPLAIVVLDLQRAFDSLNRNFLIATLERIGIPNIFIKWIKIILNNSAIKIDVNEETSPSIQVTRGVRQGCGLSAVLFSISTTALIFQLRDKLSSTTTTHVYADDLVFLIRDESDFDRIYSCLQDFKRVSGININFGKSKGLWCGSWGNRTDTPKEINMRRDQIKVLGILVENSKTPFKTEKENLREEFRQAQPKLLKCLIKHSPNDAPKRTTVSEWHSRFKAGRISIEDDPRQGRPKFQRTDENVQKITDLIKENPRTTLLELEQDTGISKTTIGRIVTEDLKLKKTPAKCIPRFFTNEQKLCRLATCEDMMEMTRTDPEWKDKIITGDETWVYGYDPETKPQSAEWRGPKIQQDLFHIILRFRIHPVAINADIAKMYRQIRISQEDSEFQIIVWRNDPHDKIKDYRLETVTYGTSCAPFLATRIIKQLALDEQITGTFSADEGKNLVQELYGLLSAGGFELRKWTSNVPDVLSLLPNHLRSTNTNIGFEESKEFVNVLGLQWQPRTNGFTFNGIALPLYSMTKRGILSQFAKIIDPLGWISPFTTIIKLILQELWKTGLEWDDPIPEELRKKLTLINQDLPSLEHIQIPRCVVPGNFMKVEFNGFCDAPQKAYAASLYSVSKGDPLKHKR</sequence>
<dbReference type="EMBL" id="CP092881">
    <property type="protein sequence ID" value="UYV80746.1"/>
    <property type="molecule type" value="Genomic_DNA"/>
</dbReference>
<evidence type="ECO:0000259" key="1">
    <source>
        <dbReference type="PROSITE" id="PS50878"/>
    </source>
</evidence>